<dbReference type="FunFam" id="3.30.2410.10:FF:000001">
    <property type="entry name" value="E3 ubiquitin-protein ligase NEDD4-like"/>
    <property type="match status" value="1"/>
</dbReference>
<dbReference type="GO" id="GO:0007034">
    <property type="term" value="P:vacuolar transport"/>
    <property type="evidence" value="ECO:0007669"/>
    <property type="project" value="UniProtKB-ARBA"/>
</dbReference>
<feature type="compositionally biased region" description="Pro residues" evidence="21">
    <location>
        <begin position="1989"/>
        <end position="2010"/>
    </location>
</feature>
<dbReference type="Gene3D" id="2.60.40.150">
    <property type="entry name" value="C2 domain"/>
    <property type="match status" value="1"/>
</dbReference>
<evidence type="ECO:0000259" key="25">
    <source>
        <dbReference type="PROSITE" id="PS51382"/>
    </source>
</evidence>
<feature type="domain" description="WW" evidence="23">
    <location>
        <begin position="2129"/>
        <end position="2162"/>
    </location>
</feature>
<feature type="compositionally biased region" description="Basic and acidic residues" evidence="21">
    <location>
        <begin position="1629"/>
        <end position="1640"/>
    </location>
</feature>
<dbReference type="Gene3D" id="3.30.2410.10">
    <property type="entry name" value="Hect, E3 ligase catalytic domain"/>
    <property type="match status" value="1"/>
</dbReference>
<dbReference type="PROSITE" id="PS50297">
    <property type="entry name" value="ANK_REP_REGION"/>
    <property type="match status" value="2"/>
</dbReference>
<dbReference type="EC" id="2.3.2.26" evidence="6"/>
<dbReference type="GO" id="GO:0008081">
    <property type="term" value="F:phosphoric diester hydrolase activity"/>
    <property type="evidence" value="ECO:0007669"/>
    <property type="project" value="InterPro"/>
</dbReference>
<comment type="caution">
    <text evidence="27">The sequence shown here is derived from an EMBL/GenBank/DDBJ whole genome shotgun (WGS) entry which is preliminary data.</text>
</comment>
<evidence type="ECO:0000256" key="2">
    <source>
        <dbReference type="ARBA" id="ARBA00004240"/>
    </source>
</evidence>
<evidence type="ECO:0000256" key="12">
    <source>
        <dbReference type="ARBA" id="ARBA00023034"/>
    </source>
</evidence>
<feature type="domain" description="HECT" evidence="24">
    <location>
        <begin position="2277"/>
        <end position="2610"/>
    </location>
</feature>
<dbReference type="STRING" id="183478.A0A364NCH2"/>
<dbReference type="UniPathway" id="UPA00143"/>
<dbReference type="SMART" id="SM00248">
    <property type="entry name" value="ANK"/>
    <property type="match status" value="7"/>
</dbReference>
<dbReference type="GO" id="GO:0005783">
    <property type="term" value="C:endoplasmic reticulum"/>
    <property type="evidence" value="ECO:0007669"/>
    <property type="project" value="UniProtKB-SubCell"/>
</dbReference>
<evidence type="ECO:0000259" key="26">
    <source>
        <dbReference type="PROSITE" id="PS51704"/>
    </source>
</evidence>
<evidence type="ECO:0000256" key="11">
    <source>
        <dbReference type="ARBA" id="ARBA00022824"/>
    </source>
</evidence>
<evidence type="ECO:0000259" key="22">
    <source>
        <dbReference type="PROSITE" id="PS50004"/>
    </source>
</evidence>
<feature type="domain" description="C2" evidence="22">
    <location>
        <begin position="1746"/>
        <end position="1902"/>
    </location>
</feature>
<feature type="repeat" description="ANK" evidence="19">
    <location>
        <begin position="482"/>
        <end position="514"/>
    </location>
</feature>
<dbReference type="InterPro" id="IPR002110">
    <property type="entry name" value="Ankyrin_rpt"/>
</dbReference>
<dbReference type="InterPro" id="IPR004147">
    <property type="entry name" value="ABC1_dom"/>
</dbReference>
<dbReference type="PROSITE" id="PS50088">
    <property type="entry name" value="ANK_REPEAT"/>
    <property type="match status" value="3"/>
</dbReference>
<evidence type="ECO:0000256" key="3">
    <source>
        <dbReference type="ARBA" id="ARBA00004496"/>
    </source>
</evidence>
<feature type="domain" description="GP-PDE" evidence="26">
    <location>
        <begin position="728"/>
        <end position="1034"/>
    </location>
</feature>
<feature type="region of interest" description="Disordered" evidence="21">
    <location>
        <begin position="1671"/>
        <end position="1721"/>
    </location>
</feature>
<dbReference type="Pfam" id="PF03009">
    <property type="entry name" value="GDPD"/>
    <property type="match status" value="1"/>
</dbReference>
<evidence type="ECO:0000256" key="18">
    <source>
        <dbReference type="ARBA" id="ARBA00042378"/>
    </source>
</evidence>
<feature type="domain" description="SPX" evidence="25">
    <location>
        <begin position="26"/>
        <end position="189"/>
    </location>
</feature>
<feature type="domain" description="WW" evidence="23">
    <location>
        <begin position="2188"/>
        <end position="2221"/>
    </location>
</feature>
<dbReference type="Pfam" id="PF12796">
    <property type="entry name" value="Ank_2"/>
    <property type="match status" value="2"/>
</dbReference>
<comment type="subcellular location">
    <subcellularLocation>
        <location evidence="3">Cytoplasm</location>
    </subcellularLocation>
    <subcellularLocation>
        <location evidence="2">Endoplasmic reticulum</location>
    </subcellularLocation>
    <subcellularLocation>
        <location evidence="15">Golgi apparatus</location>
        <location evidence="15">Golgi stack membrane</location>
    </subcellularLocation>
</comment>
<dbReference type="Pfam" id="PF00168">
    <property type="entry name" value="C2"/>
    <property type="match status" value="1"/>
</dbReference>
<dbReference type="FunFam" id="3.90.1750.10:FF:000005">
    <property type="entry name" value="E3 ubiquitin-protein ligase"/>
    <property type="match status" value="1"/>
</dbReference>
<feature type="repeat" description="ANK" evidence="19">
    <location>
        <begin position="348"/>
        <end position="374"/>
    </location>
</feature>
<dbReference type="SMART" id="SM00456">
    <property type="entry name" value="WW"/>
    <property type="match status" value="3"/>
</dbReference>
<sequence length="2610" mass="290899">MYVSPSYGEPSTPPPGGFKKENLVDKKFGKHIQKRQLEIPEYAASFVDYKALKKLIKKLSATPVIPPQSEGSHHESLDPQTSLQANKATFFFRVERELEKVNTFYLQKEAELRLRLTTLLDKKRVMQQHPQSVSKTSSRYVALEEGLKQFSMDLNKLEQFVEVNETAFSKILKKWDKTSKSREKQLYLARAVEVQPCFNREVISTLSDQATQALLDFSGWAEGEGVQAPHPAAEPRVSEPAFEAKLELDNQFVQAINTANQAKIQECLARLSTLPDAREHISRAFLSTVAEAPESALRTLLDSNLVNLAQEDEINERNCLHKASISGRIEVLKLGLSSNVDVHATDVYGRIPLHYACMHGHVELVQELINTAPDTVNFRDQDSFTPLIHGIVHSQLACVEILLSKGADLTRLGPGEHVPLNLACQYASLEILELLLQRSAEMLSDAEGLFPQHLVARSGKTPQALLMLQKYGADLNQPDKLYQWTPLFHAASEGHVECLQTLLQCGVDVDIVDEKGLSAMYYATWEGHLECMTLLASVGRGVGLMTQKQASPRISSQVSSSMPTAMDIEGDPDGIPEFILPPPIIPFRRYGHNFLDTKTFVVINFEKIGKEAIRFYDESKYPAARLTISSKSSDLIPRNILLPIQDEFKVISFQIENLDTFSIDFDVYPTIGSKVIARSVASSKVFTERLKSTGRWHLELFDPRLRAIGRVTFDFQVVKPFHGIPLEITHFATYWKATSQLDSQPHTLITGSSLSGEYVRLFVQLTADGIPVLHPQWKVNHHGLEVPVNILTYAQFAAIGSQQTSATADQLARDLSNASPDDIPSIYQVMASSFITLRDALAALPAHIHVELHVLFPSRIEEERLKLGPTQDMNTFADKVLSVVFEHARHLREQGAGEIDGTLRSVLFSSFNQDICTVINWKQPNYPVLLCNELGADSSQSPSGNTHMVQSSGRTRISVKEAVQIARDNNFMGLICSSRLLSLAPALIESIKTAGLVLVTDITDSPAESVVQAENLHVANPRRQSTPDGVDGYLKGNGVLCFNETVDIIGAQRAFASGANETASAAAKAAGGSVKNNNKKRRRLLIVGGGLVIGAAAIAVNEEAKHAYVAAQRSYRVVATLVMNIRDYRYVLKRDDEADYNEQLKACHLRCAKRTLRTLEKNGSIFIKLGQHLSSMNYLLPNEWCDTFIPLQDKCPVSSFESIQEMCRQDTGLELSDFFSEFEEKPIGAASLAQVHRATVRETGQKVAVKVQHPALDEWAKLDLALTSFSFTTLKRWFPEYDLTWLSDEMQLSLPQELDFALEGKNAMRAREYFSHVRDVPVIIPEVLWAKRRMLVMEYVSGFRTDDLKSLDANGIDRDEVSAALARIFNEMIFGKNAPLHCDPHGGNIAIRYNPTRGSKANFDVVLYDHGLYRDIPMPLRRNYAKLWLAVLEADEAGMRKYAYQVAGIKDEHFPLFASAITGRDYTVLAKKESGAGGVMTSRTSEEKKVIGDALGEGLIENLIELLGQVPRVILLILKTNDLTRSLDEGLHTRQGPMRTFLILARYASRTVYEECLDDLNGSVLWPTNFLFWLGAWARHMRVEMQLSGSHRWTGLRGKRQGSKKASFRDRRAIAVAAETDTYAGCKAASHDRKELDKRLPSQRGRNFSGSRTVNARRICLCNCARPVPHAQPPPVPSSPAAANPKATSAAPAAAAPTATQPAGAEVPSYTASSESRSITPSSSSYCLTLATAALHNRASSASWTAQGSPTCASPVRLALAYMAPHCRRWALQARCLPYVCPRRERRDRVADACAAGFPDPFAVATINGEQTRTTSVIKKTLNPYWNESFDMYVVPSPPRPQLPADDANTRPRKVNEESVLAVQIFDQKKFKKKDQGFLGVINVRIGSVIDLDAGGDEMLTRDLKKSNDNMVVHGKLILNLSTNLAAPISQGAQNATRPNASPHPSVNGAIPGAVSTPQQSTTSLHPPDVYPGNRTSVAGQSTPSRPSQAPPAGAPTGPPAGPAPAPNGAPPARNSAGGAYSAFEDAQGRLPNGWERREDHLGRTYYVDHNTRQTTWIRPGAGFNEADQRRDVAAQTQQERMRHQNRMLPEDRTGANSPTLTDRQPSPPSGSANAASMMATGATTAGTGELPSGWEQRHTPEGRPYFVDHNTRTTTWVDPRRQQYIRMYGGQAANGSTIQQQPVSQLGPLPSGWEMRLTNTARVYFVDHNTKTTTWDDPRLPSSLDQNVPQYKRDFRRKLIYFRSQPALRIVSGQCHVKVRRTHIFEDSYHEIMRQSAADLKKRLMIKFDGEDGLDYGGLSREFFFLLSHEMFNPFYCLFEYSAHDNYTLQINPHSGINPEHLNYFKFIGRVVGLAIFHRRFLDAFFIGAFYKMILRKKVALQDMEGVDADFHRNLEWMLNNDITDALELTFATDDERFGETVSIELKPGGDNIEVTNENKHEYVELITEWRIQKRVEEQFQAFITGFHELIPADLVNVFDERELELLIGGIADIDVDDWKKHTDYRGYTENDEVIQNFWKCIRSWDAEQKSRLLQFATGTSRIPVNGFKDLQGSDGPRRFTIEKAGEPNQLPKSHTCFNRLDLPAYKSFDALNQKLTIAVEETVGFGQE</sequence>
<gene>
    <name evidence="27" type="ORF">DDE83_001793</name>
</gene>
<evidence type="ECO:0000256" key="17">
    <source>
        <dbReference type="ARBA" id="ARBA00041409"/>
    </source>
</evidence>
<evidence type="ECO:0000256" key="9">
    <source>
        <dbReference type="ARBA" id="ARBA00022737"/>
    </source>
</evidence>
<evidence type="ECO:0000256" key="15">
    <source>
        <dbReference type="ARBA" id="ARBA00037859"/>
    </source>
</evidence>
<dbReference type="Pfam" id="PF03105">
    <property type="entry name" value="SPX"/>
    <property type="match status" value="1"/>
</dbReference>
<keyword evidence="11" id="KW-0256">Endoplasmic reticulum</keyword>
<dbReference type="InterPro" id="IPR045307">
    <property type="entry name" value="ADCK1_dom"/>
</dbReference>
<dbReference type="InterPro" id="IPR036770">
    <property type="entry name" value="Ankyrin_rpt-contain_sf"/>
</dbReference>
<dbReference type="InterPro" id="IPR017946">
    <property type="entry name" value="PLC-like_Pdiesterase_TIM-brl"/>
</dbReference>
<dbReference type="FunFam" id="3.30.2160.10:FF:000001">
    <property type="entry name" value="E3 ubiquitin-protein ligase NEDD4-like"/>
    <property type="match status" value="1"/>
</dbReference>
<dbReference type="PROSITE" id="PS50004">
    <property type="entry name" value="C2"/>
    <property type="match status" value="1"/>
</dbReference>
<dbReference type="InterPro" id="IPR030395">
    <property type="entry name" value="GP_PDE_dom"/>
</dbReference>
<dbReference type="InterPro" id="IPR011009">
    <property type="entry name" value="Kinase-like_dom_sf"/>
</dbReference>
<dbReference type="GO" id="GO:0072666">
    <property type="term" value="P:establishment of protein localization to vacuole"/>
    <property type="evidence" value="ECO:0007669"/>
    <property type="project" value="UniProtKB-ARBA"/>
</dbReference>
<keyword evidence="27" id="KW-0378">Hydrolase</keyword>
<evidence type="ECO:0000313" key="27">
    <source>
        <dbReference type="EMBL" id="RAR14761.1"/>
    </source>
</evidence>
<dbReference type="InterPro" id="IPR004331">
    <property type="entry name" value="SPX_dom"/>
</dbReference>
<feature type="region of interest" description="Disordered" evidence="21">
    <location>
        <begin position="2058"/>
        <end position="2149"/>
    </location>
</feature>
<evidence type="ECO:0000256" key="20">
    <source>
        <dbReference type="PROSITE-ProRule" id="PRU00104"/>
    </source>
</evidence>
<dbReference type="Pfam" id="PF00397">
    <property type="entry name" value="WW"/>
    <property type="match status" value="3"/>
</dbReference>
<evidence type="ECO:0000256" key="7">
    <source>
        <dbReference type="ARBA" id="ARBA00022490"/>
    </source>
</evidence>
<keyword evidence="28" id="KW-1185">Reference proteome</keyword>
<dbReference type="SUPFAM" id="SSF49562">
    <property type="entry name" value="C2 domain (Calcium/lipid-binding domain, CaLB)"/>
    <property type="match status" value="1"/>
</dbReference>
<dbReference type="CDD" id="cd00201">
    <property type="entry name" value="WW"/>
    <property type="match status" value="3"/>
</dbReference>
<evidence type="ECO:0000313" key="28">
    <source>
        <dbReference type="Proteomes" id="UP000249619"/>
    </source>
</evidence>
<feature type="active site" description="Glycyl thioester intermediate" evidence="20">
    <location>
        <position position="2578"/>
    </location>
</feature>
<accession>A0A364NCH2</accession>
<feature type="region of interest" description="Disordered" evidence="21">
    <location>
        <begin position="1"/>
        <end position="20"/>
    </location>
</feature>
<evidence type="ECO:0000256" key="19">
    <source>
        <dbReference type="PROSITE-ProRule" id="PRU00023"/>
    </source>
</evidence>
<dbReference type="InterPro" id="IPR035892">
    <property type="entry name" value="C2_domain_sf"/>
</dbReference>
<feature type="region of interest" description="Disordered" evidence="21">
    <location>
        <begin position="1931"/>
        <end position="2020"/>
    </location>
</feature>
<dbReference type="Gene3D" id="1.25.40.20">
    <property type="entry name" value="Ankyrin repeat-containing domain"/>
    <property type="match status" value="1"/>
</dbReference>
<dbReference type="SMART" id="SM00239">
    <property type="entry name" value="C2"/>
    <property type="match status" value="1"/>
</dbReference>
<dbReference type="Proteomes" id="UP000249619">
    <property type="component" value="Unassembled WGS sequence"/>
</dbReference>
<dbReference type="GO" id="GO:0006511">
    <property type="term" value="P:ubiquitin-dependent protein catabolic process"/>
    <property type="evidence" value="ECO:0007669"/>
    <property type="project" value="TreeGrafter"/>
</dbReference>
<evidence type="ECO:0000256" key="16">
    <source>
        <dbReference type="ARBA" id="ARBA00040370"/>
    </source>
</evidence>
<dbReference type="PRINTS" id="PR01415">
    <property type="entry name" value="ANKYRIN"/>
</dbReference>
<dbReference type="SUPFAM" id="SSF56112">
    <property type="entry name" value="Protein kinase-like (PK-like)"/>
    <property type="match status" value="1"/>
</dbReference>
<feature type="region of interest" description="Disordered" evidence="21">
    <location>
        <begin position="1627"/>
        <end position="1649"/>
    </location>
</feature>
<dbReference type="InterPro" id="IPR035983">
    <property type="entry name" value="Hect_E3_ubiquitin_ligase"/>
</dbReference>
<evidence type="ECO:0000259" key="23">
    <source>
        <dbReference type="PROSITE" id="PS50020"/>
    </source>
</evidence>
<dbReference type="GO" id="GO:0006886">
    <property type="term" value="P:intracellular protein transport"/>
    <property type="evidence" value="ECO:0007669"/>
    <property type="project" value="UniProtKB-ARBA"/>
</dbReference>
<evidence type="ECO:0000259" key="24">
    <source>
        <dbReference type="PROSITE" id="PS50237"/>
    </source>
</evidence>
<feature type="compositionally biased region" description="Polar residues" evidence="21">
    <location>
        <begin position="1931"/>
        <end position="1945"/>
    </location>
</feature>
<protein>
    <recommendedName>
        <fullName evidence="16">E3 ubiquitin-protein ligase HACE1</fullName>
        <ecNumber evidence="6">2.3.2.26</ecNumber>
    </recommendedName>
    <alternativeName>
        <fullName evidence="18">HECT domain and ankyrin repeat-containing E3 ubiquitin-protein ligase 1</fullName>
    </alternativeName>
    <alternativeName>
        <fullName evidence="17">HECT-type E3 ubiquitin transferase HACE1</fullName>
    </alternativeName>
</protein>
<evidence type="ECO:0000256" key="10">
    <source>
        <dbReference type="ARBA" id="ARBA00022786"/>
    </source>
</evidence>
<evidence type="ECO:0000256" key="21">
    <source>
        <dbReference type="SAM" id="MobiDB-lite"/>
    </source>
</evidence>
<dbReference type="PROSITE" id="PS51704">
    <property type="entry name" value="GP_PDE"/>
    <property type="match status" value="1"/>
</dbReference>
<evidence type="ECO:0000256" key="4">
    <source>
        <dbReference type="ARBA" id="ARBA00004906"/>
    </source>
</evidence>
<keyword evidence="10 20" id="KW-0833">Ubl conjugation pathway</keyword>
<evidence type="ECO:0000256" key="5">
    <source>
        <dbReference type="ARBA" id="ARBA00010334"/>
    </source>
</evidence>
<dbReference type="InterPro" id="IPR036020">
    <property type="entry name" value="WW_dom_sf"/>
</dbReference>
<dbReference type="GO" id="GO:0061630">
    <property type="term" value="F:ubiquitin protein ligase activity"/>
    <property type="evidence" value="ECO:0007669"/>
    <property type="project" value="UniProtKB-EC"/>
</dbReference>
<proteinExistence type="inferred from homology"/>
<dbReference type="Pfam" id="PF25329">
    <property type="entry name" value="C2_GDE1"/>
    <property type="match status" value="1"/>
</dbReference>
<dbReference type="PANTHER" id="PTHR11254:SF440">
    <property type="entry name" value="E3 UBIQUITIN-PROTEIN LIGASE NEDD-4"/>
    <property type="match status" value="1"/>
</dbReference>
<dbReference type="PROSITE" id="PS50237">
    <property type="entry name" value="HECT"/>
    <property type="match status" value="1"/>
</dbReference>
<feature type="compositionally biased region" description="Low complexity" evidence="21">
    <location>
        <begin position="2011"/>
        <end position="2020"/>
    </location>
</feature>
<dbReference type="CDD" id="cd00078">
    <property type="entry name" value="HECTc"/>
    <property type="match status" value="1"/>
</dbReference>
<dbReference type="InterPro" id="IPR050409">
    <property type="entry name" value="E3_ubiq-protein_ligase"/>
</dbReference>
<dbReference type="CDD" id="cd14483">
    <property type="entry name" value="SPX_PHO81_NUC-2_like"/>
    <property type="match status" value="1"/>
</dbReference>
<feature type="compositionally biased region" description="Low complexity" evidence="21">
    <location>
        <begin position="1679"/>
        <end position="1705"/>
    </location>
</feature>
<name>A0A364NCH2_STELY</name>
<evidence type="ECO:0000256" key="1">
    <source>
        <dbReference type="ARBA" id="ARBA00000885"/>
    </source>
</evidence>
<comment type="pathway">
    <text evidence="4">Protein modification; protein ubiquitination.</text>
</comment>
<keyword evidence="7" id="KW-0963">Cytoplasm</keyword>
<dbReference type="InterPro" id="IPR000569">
    <property type="entry name" value="HECT_dom"/>
</dbReference>
<comment type="catalytic activity">
    <reaction evidence="1">
        <text>S-ubiquitinyl-[E2 ubiquitin-conjugating enzyme]-L-cysteine + [acceptor protein]-L-lysine = [E2 ubiquitin-conjugating enzyme]-L-cysteine + N(6)-ubiquitinyl-[acceptor protein]-L-lysine.</text>
        <dbReference type="EC" id="2.3.2.26"/>
    </reaction>
</comment>
<organism evidence="27 28">
    <name type="scientific">Stemphylium lycopersici</name>
    <name type="common">Tomato gray leaf spot disease fungus</name>
    <name type="synonym">Thyrospora lycopersici</name>
    <dbReference type="NCBI Taxonomy" id="183478"/>
    <lineage>
        <taxon>Eukaryota</taxon>
        <taxon>Fungi</taxon>
        <taxon>Dikarya</taxon>
        <taxon>Ascomycota</taxon>
        <taxon>Pezizomycotina</taxon>
        <taxon>Dothideomycetes</taxon>
        <taxon>Pleosporomycetidae</taxon>
        <taxon>Pleosporales</taxon>
        <taxon>Pleosporineae</taxon>
        <taxon>Pleosporaceae</taxon>
        <taxon>Stemphylium</taxon>
    </lineage>
</organism>
<dbReference type="InterPro" id="IPR000008">
    <property type="entry name" value="C2_dom"/>
</dbReference>
<keyword evidence="8" id="KW-0808">Transferase</keyword>
<dbReference type="EMBL" id="QGDH01000018">
    <property type="protein sequence ID" value="RAR14761.1"/>
    <property type="molecule type" value="Genomic_DNA"/>
</dbReference>
<dbReference type="SUPFAM" id="SSF56204">
    <property type="entry name" value="Hect, E3 ligase catalytic domain"/>
    <property type="match status" value="1"/>
</dbReference>
<dbReference type="InterPro" id="IPR057506">
    <property type="entry name" value="C2_GPCPD1"/>
</dbReference>
<dbReference type="PROSITE" id="PS51382">
    <property type="entry name" value="SPX"/>
    <property type="match status" value="1"/>
</dbReference>
<keyword evidence="14" id="KW-0131">Cell cycle</keyword>
<dbReference type="SUPFAM" id="SSF51695">
    <property type="entry name" value="PLC-like phosphodiesterases"/>
    <property type="match status" value="1"/>
</dbReference>
<dbReference type="SUPFAM" id="SSF51045">
    <property type="entry name" value="WW domain"/>
    <property type="match status" value="3"/>
</dbReference>
<evidence type="ECO:0000256" key="8">
    <source>
        <dbReference type="ARBA" id="ARBA00022679"/>
    </source>
</evidence>
<feature type="compositionally biased region" description="Polar residues" evidence="21">
    <location>
        <begin position="2095"/>
        <end position="2105"/>
    </location>
</feature>
<evidence type="ECO:0000256" key="14">
    <source>
        <dbReference type="ARBA" id="ARBA00023306"/>
    </source>
</evidence>
<dbReference type="PANTHER" id="PTHR11254">
    <property type="entry name" value="HECT DOMAIN UBIQUITIN-PROTEIN LIGASE"/>
    <property type="match status" value="1"/>
</dbReference>
<dbReference type="PROSITE" id="PS50020">
    <property type="entry name" value="WW_DOMAIN_2"/>
    <property type="match status" value="3"/>
</dbReference>
<keyword evidence="9" id="KW-0677">Repeat</keyword>
<dbReference type="SMART" id="SM00119">
    <property type="entry name" value="HECTc"/>
    <property type="match status" value="1"/>
</dbReference>
<feature type="compositionally biased region" description="Low complexity" evidence="21">
    <location>
        <begin position="2110"/>
        <end position="2129"/>
    </location>
</feature>
<dbReference type="Gene3D" id="3.20.20.190">
    <property type="entry name" value="Phosphatidylinositol (PI) phosphodiesterase"/>
    <property type="match status" value="1"/>
</dbReference>
<dbReference type="FunFam" id="2.20.70.10:FF:000011">
    <property type="entry name" value="E3 ubiquitin-protein ligase"/>
    <property type="match status" value="1"/>
</dbReference>
<dbReference type="Pfam" id="PF00632">
    <property type="entry name" value="HECT"/>
    <property type="match status" value="1"/>
</dbReference>
<feature type="compositionally biased region" description="Polar residues" evidence="21">
    <location>
        <begin position="1956"/>
        <end position="1965"/>
    </location>
</feature>
<keyword evidence="12" id="KW-0333">Golgi apparatus</keyword>
<dbReference type="Gene3D" id="3.90.1750.10">
    <property type="entry name" value="Hect, E3 ligase catalytic domains"/>
    <property type="match status" value="1"/>
</dbReference>
<dbReference type="GO" id="GO:0032580">
    <property type="term" value="C:Golgi cisterna membrane"/>
    <property type="evidence" value="ECO:0007669"/>
    <property type="project" value="UniProtKB-SubCell"/>
</dbReference>
<feature type="compositionally biased region" description="Polar residues" evidence="21">
    <location>
        <begin position="1974"/>
        <end position="1988"/>
    </location>
</feature>
<dbReference type="PROSITE" id="PS01159">
    <property type="entry name" value="WW_DOMAIN_1"/>
    <property type="match status" value="3"/>
</dbReference>
<evidence type="ECO:0000256" key="13">
    <source>
        <dbReference type="ARBA" id="ARBA00023043"/>
    </source>
</evidence>
<feature type="repeat" description="ANK" evidence="19">
    <location>
        <begin position="447"/>
        <end position="480"/>
    </location>
</feature>
<dbReference type="Gene3D" id="3.30.2160.10">
    <property type="entry name" value="Hect, E3 ligase catalytic domain"/>
    <property type="match status" value="1"/>
</dbReference>
<comment type="similarity">
    <text evidence="5">Belongs to the RSP5/NEDD4 family.</text>
</comment>
<dbReference type="GO" id="GO:0006629">
    <property type="term" value="P:lipid metabolic process"/>
    <property type="evidence" value="ECO:0007669"/>
    <property type="project" value="InterPro"/>
</dbReference>
<dbReference type="InterPro" id="IPR001202">
    <property type="entry name" value="WW_dom"/>
</dbReference>
<dbReference type="Gene3D" id="2.20.70.10">
    <property type="match status" value="2"/>
</dbReference>
<dbReference type="SUPFAM" id="SSF48403">
    <property type="entry name" value="Ankyrin repeat"/>
    <property type="match status" value="1"/>
</dbReference>
<dbReference type="GO" id="GO:0016567">
    <property type="term" value="P:protein ubiquitination"/>
    <property type="evidence" value="ECO:0007669"/>
    <property type="project" value="UniProtKB-UniPathway"/>
</dbReference>
<dbReference type="Pfam" id="PF03109">
    <property type="entry name" value="ABC1"/>
    <property type="match status" value="1"/>
</dbReference>
<reference evidence="28" key="1">
    <citation type="submission" date="2018-05" db="EMBL/GenBank/DDBJ databases">
        <title>Draft genome sequence of Stemphylium lycopersici strain CIDEFI 213.</title>
        <authorList>
            <person name="Medina R."/>
            <person name="Franco M.E.E."/>
            <person name="Lucentini C.G."/>
            <person name="Saparrat M.C.N."/>
            <person name="Balatti P.A."/>
        </authorList>
    </citation>
    <scope>NUCLEOTIDE SEQUENCE [LARGE SCALE GENOMIC DNA]</scope>
    <source>
        <strain evidence="28">CIDEFI 213</strain>
    </source>
</reference>
<keyword evidence="13 19" id="KW-0040">ANK repeat</keyword>
<dbReference type="CDD" id="cd13969">
    <property type="entry name" value="ADCK1-like"/>
    <property type="match status" value="1"/>
</dbReference>
<dbReference type="FunFam" id="2.20.70.10:FF:000017">
    <property type="entry name" value="E3 ubiquitin-protein ligase"/>
    <property type="match status" value="1"/>
</dbReference>
<feature type="domain" description="WW" evidence="23">
    <location>
        <begin position="2029"/>
        <end position="2062"/>
    </location>
</feature>
<evidence type="ECO:0000256" key="6">
    <source>
        <dbReference type="ARBA" id="ARBA00012485"/>
    </source>
</evidence>